<comment type="caution">
    <text evidence="2">The sequence shown here is derived from an EMBL/GenBank/DDBJ whole genome shotgun (WGS) entry which is preliminary data.</text>
</comment>
<keyword evidence="1" id="KW-0732">Signal</keyword>
<gene>
    <name evidence="2" type="ORF">TIFTF001_021527</name>
</gene>
<name>A0AA88AKJ9_FICCA</name>
<evidence type="ECO:0000313" key="3">
    <source>
        <dbReference type="Proteomes" id="UP001187192"/>
    </source>
</evidence>
<feature type="chain" id="PRO_5041645801" evidence="1">
    <location>
        <begin position="19"/>
        <end position="148"/>
    </location>
</feature>
<dbReference type="Proteomes" id="UP001187192">
    <property type="component" value="Unassembled WGS sequence"/>
</dbReference>
<dbReference type="AlphaFoldDB" id="A0AA88AKJ9"/>
<reference evidence="2" key="1">
    <citation type="submission" date="2023-07" db="EMBL/GenBank/DDBJ databases">
        <title>draft genome sequence of fig (Ficus carica).</title>
        <authorList>
            <person name="Takahashi T."/>
            <person name="Nishimura K."/>
        </authorList>
    </citation>
    <scope>NUCLEOTIDE SEQUENCE</scope>
</reference>
<evidence type="ECO:0000256" key="1">
    <source>
        <dbReference type="SAM" id="SignalP"/>
    </source>
</evidence>
<sequence length="148" mass="16814">MALTRLLVLLSLLVIASANYENYGSTQNIPDFDPHNSQPLDHDHHQLGDENPVDKHLHNLIPTNHENKQLYYTIPQPNYNFIPTEEPSYQQILPKPEGQNYNSYVPTKSPYYDQVRGGQIYHKISFVGVQGIILCKSTFAPIQGAVAR</sequence>
<dbReference type="EMBL" id="BTGU01000041">
    <property type="protein sequence ID" value="GMN52387.1"/>
    <property type="molecule type" value="Genomic_DNA"/>
</dbReference>
<protein>
    <submittedName>
        <fullName evidence="2">Uncharacterized protein</fullName>
    </submittedName>
</protein>
<feature type="signal peptide" evidence="1">
    <location>
        <begin position="1"/>
        <end position="18"/>
    </location>
</feature>
<evidence type="ECO:0000313" key="2">
    <source>
        <dbReference type="EMBL" id="GMN52387.1"/>
    </source>
</evidence>
<accession>A0AA88AKJ9</accession>
<organism evidence="2 3">
    <name type="scientific">Ficus carica</name>
    <name type="common">Common fig</name>
    <dbReference type="NCBI Taxonomy" id="3494"/>
    <lineage>
        <taxon>Eukaryota</taxon>
        <taxon>Viridiplantae</taxon>
        <taxon>Streptophyta</taxon>
        <taxon>Embryophyta</taxon>
        <taxon>Tracheophyta</taxon>
        <taxon>Spermatophyta</taxon>
        <taxon>Magnoliopsida</taxon>
        <taxon>eudicotyledons</taxon>
        <taxon>Gunneridae</taxon>
        <taxon>Pentapetalae</taxon>
        <taxon>rosids</taxon>
        <taxon>fabids</taxon>
        <taxon>Rosales</taxon>
        <taxon>Moraceae</taxon>
        <taxon>Ficeae</taxon>
        <taxon>Ficus</taxon>
    </lineage>
</organism>
<keyword evidence="3" id="KW-1185">Reference proteome</keyword>
<feature type="non-terminal residue" evidence="2">
    <location>
        <position position="148"/>
    </location>
</feature>
<proteinExistence type="predicted"/>